<dbReference type="AlphaFoldDB" id="A0A1B1BKN3"/>
<proteinExistence type="predicted"/>
<protein>
    <submittedName>
        <fullName evidence="2">DNA-binding protein</fullName>
    </submittedName>
</protein>
<dbReference type="CDD" id="cd00093">
    <property type="entry name" value="HTH_XRE"/>
    <property type="match status" value="1"/>
</dbReference>
<keyword evidence="3" id="KW-1185">Reference proteome</keyword>
<dbReference type="EMBL" id="CP016282">
    <property type="protein sequence ID" value="ANP73182.1"/>
    <property type="molecule type" value="Genomic_DNA"/>
</dbReference>
<name>A0A1B1BKN3_9MICO</name>
<dbReference type="GO" id="GO:0003677">
    <property type="term" value="F:DNA binding"/>
    <property type="evidence" value="ECO:0007669"/>
    <property type="project" value="UniProtKB-KW"/>
</dbReference>
<reference evidence="2 3" key="1">
    <citation type="submission" date="2016-06" db="EMBL/GenBank/DDBJ databases">
        <title>Genome sequencing of Cryobacterium arcticum PAMC 27867.</title>
        <authorList>
            <person name="Lee J."/>
            <person name="Kim O.-S."/>
        </authorList>
    </citation>
    <scope>NUCLEOTIDE SEQUENCE [LARGE SCALE GENOMIC DNA]</scope>
    <source>
        <strain evidence="2 3">PAMC 27867</strain>
    </source>
</reference>
<dbReference type="InterPro" id="IPR010982">
    <property type="entry name" value="Lambda_DNA-bd_dom_sf"/>
</dbReference>
<dbReference type="KEGG" id="cart:PA27867_2230"/>
<accession>A0A1B1BKN3</accession>
<keyword evidence="2" id="KW-0238">DNA-binding</keyword>
<dbReference type="PROSITE" id="PS51257">
    <property type="entry name" value="PROKAR_LIPOPROTEIN"/>
    <property type="match status" value="1"/>
</dbReference>
<evidence type="ECO:0000259" key="1">
    <source>
        <dbReference type="PROSITE" id="PS50943"/>
    </source>
</evidence>
<evidence type="ECO:0000313" key="3">
    <source>
        <dbReference type="Proteomes" id="UP000092582"/>
    </source>
</evidence>
<organism evidence="2 3">
    <name type="scientific">Cryobacterium arcticum</name>
    <dbReference type="NCBI Taxonomy" id="670052"/>
    <lineage>
        <taxon>Bacteria</taxon>
        <taxon>Bacillati</taxon>
        <taxon>Actinomycetota</taxon>
        <taxon>Actinomycetes</taxon>
        <taxon>Micrococcales</taxon>
        <taxon>Microbacteriaceae</taxon>
        <taxon>Cryobacterium</taxon>
    </lineage>
</organism>
<dbReference type="Proteomes" id="UP000092582">
    <property type="component" value="Chromosome 1"/>
</dbReference>
<dbReference type="SUPFAM" id="SSF47413">
    <property type="entry name" value="lambda repressor-like DNA-binding domains"/>
    <property type="match status" value="1"/>
</dbReference>
<dbReference type="InterPro" id="IPR001387">
    <property type="entry name" value="Cro/C1-type_HTH"/>
</dbReference>
<dbReference type="STRING" id="670052.PA27867_2230"/>
<dbReference type="RefSeq" id="WP_335582755.1">
    <property type="nucleotide sequence ID" value="NZ_CP016282.1"/>
</dbReference>
<dbReference type="Gene3D" id="1.10.260.40">
    <property type="entry name" value="lambda repressor-like DNA-binding domains"/>
    <property type="match status" value="1"/>
</dbReference>
<dbReference type="Pfam" id="PF01381">
    <property type="entry name" value="HTH_3"/>
    <property type="match status" value="1"/>
</dbReference>
<feature type="domain" description="HTH cro/C1-type" evidence="1">
    <location>
        <begin position="81"/>
        <end position="113"/>
    </location>
</feature>
<sequence length="264" mass="28709">MTRNAPQSTSVAGVTLGGGCWRFGVRVLWLLFGASGELPAANWWLPPVHSPPTCGCVRVEYVPGVILEGKVTTVAASSTLVRAARRSRRITQARLAELTGIDQASVSHHERGRDAAYSTVDRLLAGTGHRLYAAPTRRDDAASSAEAIREHLRARDTDRALRALLQLNDNLTAEHGLVRGVLGLTEPERTGDRVWDAAIAALVAWRLNQEDIPLPGWVNHPDRALTVPVVFRVDPADPAPEREDVPEEFAERGVLAWADTFASV</sequence>
<evidence type="ECO:0000313" key="2">
    <source>
        <dbReference type="EMBL" id="ANP73182.1"/>
    </source>
</evidence>
<dbReference type="PROSITE" id="PS50943">
    <property type="entry name" value="HTH_CROC1"/>
    <property type="match status" value="1"/>
</dbReference>
<gene>
    <name evidence="2" type="ORF">PA27867_2230</name>
</gene>